<keyword evidence="1" id="KW-0812">Transmembrane</keyword>
<feature type="transmembrane region" description="Helical" evidence="1">
    <location>
        <begin position="68"/>
        <end position="85"/>
    </location>
</feature>
<feature type="transmembrane region" description="Helical" evidence="1">
    <location>
        <begin position="194"/>
        <end position="215"/>
    </location>
</feature>
<evidence type="ECO:0000313" key="2">
    <source>
        <dbReference type="EMBL" id="CDX24052.1"/>
    </source>
</evidence>
<evidence type="ECO:0008006" key="4">
    <source>
        <dbReference type="Google" id="ProtNLM"/>
    </source>
</evidence>
<gene>
    <name evidence="2" type="ORF">MPL3356_40677</name>
</gene>
<accession>A0A090FYW3</accession>
<dbReference type="Proteomes" id="UP000045285">
    <property type="component" value="Unassembled WGS sequence"/>
</dbReference>
<feature type="transmembrane region" description="Helical" evidence="1">
    <location>
        <begin position="129"/>
        <end position="150"/>
    </location>
</feature>
<protein>
    <recommendedName>
        <fullName evidence="4">DUF1109 family protein</fullName>
    </recommendedName>
</protein>
<dbReference type="InterPro" id="IPR009495">
    <property type="entry name" value="NrsF"/>
</dbReference>
<name>A0A090FYW3_MESPL</name>
<dbReference type="AlphaFoldDB" id="A0A090FYW3"/>
<proteinExistence type="predicted"/>
<dbReference type="Pfam" id="PF06532">
    <property type="entry name" value="NrsF"/>
    <property type="match status" value="1"/>
</dbReference>
<dbReference type="EMBL" id="CCMZ01000034">
    <property type="protein sequence ID" value="CDX24052.1"/>
    <property type="molecule type" value="Genomic_DNA"/>
</dbReference>
<feature type="transmembrane region" description="Helical" evidence="1">
    <location>
        <begin position="97"/>
        <end position="117"/>
    </location>
</feature>
<feature type="transmembrane region" description="Helical" evidence="1">
    <location>
        <begin position="162"/>
        <end position="182"/>
    </location>
</feature>
<keyword evidence="1" id="KW-1133">Transmembrane helix</keyword>
<evidence type="ECO:0000256" key="1">
    <source>
        <dbReference type="SAM" id="Phobius"/>
    </source>
</evidence>
<keyword evidence="3" id="KW-1185">Reference proteome</keyword>
<feature type="transmembrane region" description="Helical" evidence="1">
    <location>
        <begin position="29"/>
        <end position="48"/>
    </location>
</feature>
<organism evidence="2 3">
    <name type="scientific">Mesorhizobium plurifarium</name>
    <dbReference type="NCBI Taxonomy" id="69974"/>
    <lineage>
        <taxon>Bacteria</taxon>
        <taxon>Pseudomonadati</taxon>
        <taxon>Pseudomonadota</taxon>
        <taxon>Alphaproteobacteria</taxon>
        <taxon>Hyphomicrobiales</taxon>
        <taxon>Phyllobacteriaceae</taxon>
        <taxon>Mesorhizobium</taxon>
    </lineage>
</organism>
<sequence>MDDSDMRTEDLIKALDADARDKAMPLGKAWWLAVGVAVAIAAVVFFATIGPRPDIMPAMHTMRFMSKFVFTLVLAASAFALIRALSVPGASTGRRMAWMLAAPLLVVLAVVLELFVVPEADWGKRLIGSNMMICMSFIPLIGIGPLAVFLGMLRYGAPTRPVLAGAVAGLLAGGLAATFYAAHCFDDSPLFVATWYTVAIAFLTLLGAIGGRLFVRW</sequence>
<reference evidence="3" key="1">
    <citation type="submission" date="2014-08" db="EMBL/GenBank/DDBJ databases">
        <authorList>
            <person name="Moulin L."/>
        </authorList>
    </citation>
    <scope>NUCLEOTIDE SEQUENCE [LARGE SCALE GENOMIC DNA]</scope>
</reference>
<dbReference type="STRING" id="69974.MPLDJ20_50058"/>
<evidence type="ECO:0000313" key="3">
    <source>
        <dbReference type="Proteomes" id="UP000045285"/>
    </source>
</evidence>
<keyword evidence="1" id="KW-0472">Membrane</keyword>